<evidence type="ECO:0000313" key="4">
    <source>
        <dbReference type="Proteomes" id="UP000588098"/>
    </source>
</evidence>
<dbReference type="EMBL" id="JACHJL010000013">
    <property type="protein sequence ID" value="MBB5937932.1"/>
    <property type="molecule type" value="Genomic_DNA"/>
</dbReference>
<keyword evidence="4" id="KW-1185">Reference proteome</keyword>
<evidence type="ECO:0000256" key="1">
    <source>
        <dbReference type="SAM" id="MobiDB-lite"/>
    </source>
</evidence>
<protein>
    <recommendedName>
        <fullName evidence="2">Lantibiotic dehydratase N-terminal domain-containing protein</fullName>
    </recommendedName>
</protein>
<feature type="region of interest" description="Disordered" evidence="1">
    <location>
        <begin position="312"/>
        <end position="332"/>
    </location>
</feature>
<evidence type="ECO:0000313" key="3">
    <source>
        <dbReference type="EMBL" id="MBB5937932.1"/>
    </source>
</evidence>
<feature type="region of interest" description="Disordered" evidence="1">
    <location>
        <begin position="1"/>
        <end position="78"/>
    </location>
</feature>
<feature type="compositionally biased region" description="Low complexity" evidence="1">
    <location>
        <begin position="771"/>
        <end position="784"/>
    </location>
</feature>
<dbReference type="AlphaFoldDB" id="A0A7W9QEU8"/>
<feature type="domain" description="Lantibiotic dehydratase N-terminal" evidence="2">
    <location>
        <begin position="804"/>
        <end position="1006"/>
    </location>
</feature>
<dbReference type="InterPro" id="IPR006827">
    <property type="entry name" value="Lant_deHydtase_N"/>
</dbReference>
<feature type="region of interest" description="Disordered" evidence="1">
    <location>
        <begin position="1076"/>
        <end position="1096"/>
    </location>
</feature>
<gene>
    <name evidence="3" type="ORF">FHS42_005016</name>
</gene>
<organism evidence="3 4">
    <name type="scientific">Streptomyces zagrosensis</name>
    <dbReference type="NCBI Taxonomy" id="1042984"/>
    <lineage>
        <taxon>Bacteria</taxon>
        <taxon>Bacillati</taxon>
        <taxon>Actinomycetota</taxon>
        <taxon>Actinomycetes</taxon>
        <taxon>Kitasatosporales</taxon>
        <taxon>Streptomycetaceae</taxon>
        <taxon>Streptomyces</taxon>
    </lineage>
</organism>
<evidence type="ECO:0000259" key="2">
    <source>
        <dbReference type="Pfam" id="PF04738"/>
    </source>
</evidence>
<feature type="region of interest" description="Disordered" evidence="1">
    <location>
        <begin position="758"/>
        <end position="784"/>
    </location>
</feature>
<sequence length="1123" mass="121819">MRSPEPMDANEATDMHDATRPADLHDAIRPADLYDAIRPASGDTARPARGDGQAAAAPGGDSGALGPNPGRKSAAMPESLDPSWAIGRRFMLRVAGLPIDTVHALRCPDSARWARRTLAEEHRLRASGAALSDRLYELVGANDDEAARRALLRLRRELFNNRLPRDQAGALALVSAVGGERASALADDLNGWLADRRQLAELYAAGEPLLADELAASRVALRRIVDDDQLRRGLLLASPTLDGQLDAFVADTSARPGKRQRKIERSVLSYLYRTACKTSPFSTFTAVALGDFHPVDHADHIDHADRADHLNRAAPADPVDPADPADPADNIARTDTSDAAATAHEMAPQLAGQTMRLADEWTSHPRLNVVVLGRLVDLILADPQRRGDLPLALASGWDLEDDRVRYVRRSVTAGDNNAAVTFDAVSDRLFFLRRTGVLERMIALFEDRGTLRHRDLVRWLAEQEDADPAECARYVSALMELGMVRVPCLSTDVHSPDPLRSFRAALHALDRPWADALFAGLADPIALVDRYAAADTDQRRHLLRELRRTLHVLQEELGAPDGTLPQTLMYEDVTARGADGELAYALDTRHGVLGEPLRAVERLLPAFDLTLPQRLTFKGFFQARFGVGGRCDDLLRLVHDFHEDFFDQYLTFTARRQPFDAAGDYVPEENWLGLPQIGALDAARREFITRMRELWTARAPGAAEALDTPVPEAAPRAGGPADIELDDTFIEAVADQLAPLGAGFAPQSHFVQLVAGEQPAPAPHDGAGDRPAAVARGGDPAAADAARPPLAVLNRSYGGLAFPFSRFTHCYDGATGPDALSPRLRAEARAIQPAGAVFAEITGGAVTSNLNLHGRLTDYEIVCPGETSSVPEADRIELDDLYVEHDPRADRLALRSRRLGREVIPVYLGYLVPLALPEIPRTLLLLSPTSMAPLDVWAGVPEGPATDGVTRRPRVAHRGLVLSRRSWATTVAQLPARAPGDTDAGWFAGWHRWRLTHGIPDRVFATVSAGPGRAGAGVKPQYVDFDSPLSLAALEALLGMGEARVVLREALPGEDALHVTSTRGRHVAELAVETITHQRQTAAPPPRAHPPTTAAHPVVEDVRDVKDAKDFNAAKDLVKDASR</sequence>
<reference evidence="3 4" key="1">
    <citation type="submission" date="2020-08" db="EMBL/GenBank/DDBJ databases">
        <title>Genomic Encyclopedia of Type Strains, Phase III (KMG-III): the genomes of soil and plant-associated and newly described type strains.</title>
        <authorList>
            <person name="Whitman W."/>
        </authorList>
    </citation>
    <scope>NUCLEOTIDE SEQUENCE [LARGE SCALE GENOMIC DNA]</scope>
    <source>
        <strain evidence="3 4">CECT 8305</strain>
    </source>
</reference>
<dbReference type="Pfam" id="PF04738">
    <property type="entry name" value="Lant_dehydr_N"/>
    <property type="match status" value="2"/>
</dbReference>
<dbReference type="Proteomes" id="UP000588098">
    <property type="component" value="Unassembled WGS sequence"/>
</dbReference>
<feature type="domain" description="Lantibiotic dehydratase N-terminal" evidence="2">
    <location>
        <begin position="227"/>
        <end position="300"/>
    </location>
</feature>
<name>A0A7W9QEU8_9ACTN</name>
<feature type="compositionally biased region" description="Low complexity" evidence="1">
    <location>
        <begin position="45"/>
        <end position="59"/>
    </location>
</feature>
<proteinExistence type="predicted"/>
<comment type="caution">
    <text evidence="3">The sequence shown here is derived from an EMBL/GenBank/DDBJ whole genome shotgun (WGS) entry which is preliminary data.</text>
</comment>
<accession>A0A7W9QEU8</accession>
<feature type="compositionally biased region" description="Basic and acidic residues" evidence="1">
    <location>
        <begin position="13"/>
        <end position="29"/>
    </location>
</feature>